<evidence type="ECO:0000256" key="1">
    <source>
        <dbReference type="ARBA" id="ARBA00004871"/>
    </source>
</evidence>
<feature type="domain" description="SDH C-terminal" evidence="12">
    <location>
        <begin position="253"/>
        <end position="278"/>
    </location>
</feature>
<dbReference type="EC" id="1.1.1.25" evidence="9"/>
<feature type="binding site" evidence="9">
    <location>
        <position position="230"/>
    </location>
    <ligand>
        <name>shikimate</name>
        <dbReference type="ChEBI" id="CHEBI:36208"/>
    </ligand>
</feature>
<comment type="catalytic activity">
    <reaction evidence="7">
        <text>shikimate + NAD(+) = 3-dehydroshikimate + NADH + H(+)</text>
        <dbReference type="Rhea" id="RHEA:17741"/>
        <dbReference type="ChEBI" id="CHEBI:15378"/>
        <dbReference type="ChEBI" id="CHEBI:16630"/>
        <dbReference type="ChEBI" id="CHEBI:36208"/>
        <dbReference type="ChEBI" id="CHEBI:57540"/>
        <dbReference type="ChEBI" id="CHEBI:57945"/>
    </reaction>
</comment>
<comment type="caution">
    <text evidence="9">Lacks conserved residue(s) required for the propagation of feature annotation.</text>
</comment>
<dbReference type="UniPathway" id="UPA00053">
    <property type="reaction ID" value="UER00087"/>
</dbReference>
<dbReference type="Gene3D" id="3.40.50.720">
    <property type="entry name" value="NAD(P)-binding Rossmann-like Domain"/>
    <property type="match status" value="1"/>
</dbReference>
<comment type="function">
    <text evidence="9">Involved in the biosynthesis of the chorismate, which leads to the biosynthesis of aromatic amino acids. Catalyzes the reversible NADPH linked reduction of 3-dehydroshikimate (DHSA) to yield shikimate (SA).</text>
</comment>
<dbReference type="AlphaFoldDB" id="A0A6G4XAD7"/>
<organism evidence="13 14">
    <name type="scientific">Streptomyces mesophilus</name>
    <dbReference type="NCBI Taxonomy" id="1775132"/>
    <lineage>
        <taxon>Bacteria</taxon>
        <taxon>Bacillati</taxon>
        <taxon>Actinomycetota</taxon>
        <taxon>Actinomycetes</taxon>
        <taxon>Kitasatosporales</taxon>
        <taxon>Streptomycetaceae</taxon>
        <taxon>Streptomyces</taxon>
    </lineage>
</organism>
<dbReference type="FunFam" id="3.40.50.720:FF:000086">
    <property type="entry name" value="Quinate/shikimate dehydrogenase"/>
    <property type="match status" value="1"/>
</dbReference>
<dbReference type="SUPFAM" id="SSF51735">
    <property type="entry name" value="NAD(P)-binding Rossmann-fold domains"/>
    <property type="match status" value="1"/>
</dbReference>
<evidence type="ECO:0000259" key="12">
    <source>
        <dbReference type="Pfam" id="PF18317"/>
    </source>
</evidence>
<dbReference type="GO" id="GO:0004764">
    <property type="term" value="F:shikimate 3-dehydrogenase (NADP+) activity"/>
    <property type="evidence" value="ECO:0007669"/>
    <property type="project" value="UniProtKB-UniRule"/>
</dbReference>
<feature type="domain" description="Shikimate dehydrogenase substrate binding N-terminal" evidence="11">
    <location>
        <begin position="10"/>
        <end position="97"/>
    </location>
</feature>
<evidence type="ECO:0000313" key="13">
    <source>
        <dbReference type="EMBL" id="NGO74213.1"/>
    </source>
</evidence>
<dbReference type="Gene3D" id="3.40.50.10860">
    <property type="entry name" value="Leucine Dehydrogenase, chain A, domain 1"/>
    <property type="match status" value="1"/>
</dbReference>
<dbReference type="GO" id="GO:0050661">
    <property type="term" value="F:NADP binding"/>
    <property type="evidence" value="ECO:0007669"/>
    <property type="project" value="TreeGrafter"/>
</dbReference>
<dbReference type="InterPro" id="IPR046346">
    <property type="entry name" value="Aminoacid_DH-like_N_sf"/>
</dbReference>
<evidence type="ECO:0000256" key="5">
    <source>
        <dbReference type="ARBA" id="ARBA00049442"/>
    </source>
</evidence>
<comment type="caution">
    <text evidence="13">The sequence shown here is derived from an EMBL/GenBank/DDBJ whole genome shotgun (WGS) entry which is preliminary data.</text>
</comment>
<dbReference type="InterPro" id="IPR006151">
    <property type="entry name" value="Shikm_DH/Glu-tRNA_Rdtase"/>
</dbReference>
<comment type="catalytic activity">
    <reaction evidence="6">
        <text>L-quinate + NAD(+) = 3-dehydroquinate + NADH + H(+)</text>
        <dbReference type="Rhea" id="RHEA:22364"/>
        <dbReference type="ChEBI" id="CHEBI:15378"/>
        <dbReference type="ChEBI" id="CHEBI:29751"/>
        <dbReference type="ChEBI" id="CHEBI:32364"/>
        <dbReference type="ChEBI" id="CHEBI:57540"/>
        <dbReference type="ChEBI" id="CHEBI:57945"/>
        <dbReference type="EC" id="1.1.1.24"/>
    </reaction>
</comment>
<gene>
    <name evidence="9" type="primary">aroE</name>
    <name evidence="13" type="ORF">G6045_00705</name>
</gene>
<dbReference type="EMBL" id="JAAKZW010000001">
    <property type="protein sequence ID" value="NGO74213.1"/>
    <property type="molecule type" value="Genomic_DNA"/>
</dbReference>
<dbReference type="GO" id="GO:0008652">
    <property type="term" value="P:amino acid biosynthetic process"/>
    <property type="evidence" value="ECO:0007669"/>
    <property type="project" value="UniProtKB-KW"/>
</dbReference>
<comment type="subunit">
    <text evidence="9">Homodimer.</text>
</comment>
<feature type="binding site" evidence="9">
    <location>
        <position position="258"/>
    </location>
    <ligand>
        <name>shikimate</name>
        <dbReference type="ChEBI" id="CHEBI:36208"/>
    </ligand>
</feature>
<evidence type="ECO:0000256" key="9">
    <source>
        <dbReference type="HAMAP-Rule" id="MF_00222"/>
    </source>
</evidence>
<comment type="pathway">
    <text evidence="8">Aromatic compound metabolism; 3,4-dihydroxybenzoate biosynthesis; 3-dehydroquinate from D-quinate (NAD(+) route).</text>
</comment>
<dbReference type="GO" id="GO:0005829">
    <property type="term" value="C:cytosol"/>
    <property type="evidence" value="ECO:0007669"/>
    <property type="project" value="TreeGrafter"/>
</dbReference>
<feature type="binding site" evidence="9">
    <location>
        <position position="251"/>
    </location>
    <ligand>
        <name>NADP(+)</name>
        <dbReference type="ChEBI" id="CHEBI:58349"/>
    </ligand>
</feature>
<evidence type="ECO:0000256" key="8">
    <source>
        <dbReference type="ARBA" id="ARBA00060613"/>
    </source>
</evidence>
<dbReference type="GO" id="GO:0009073">
    <property type="term" value="P:aromatic amino acid family biosynthetic process"/>
    <property type="evidence" value="ECO:0007669"/>
    <property type="project" value="UniProtKB-KW"/>
</dbReference>
<feature type="active site" description="Proton acceptor" evidence="9">
    <location>
        <position position="74"/>
    </location>
</feature>
<sequence>MPRQTYLIGLIGAGVGPSLSPALHEREADHLGLRYLYRLIDIDVLERPATAVGDLVRAARDLGFDGLNITHPCKQHVIAHLDALSPQAAELGAVNTVVFEDGRAIGHNTDVTGFAAAFTRGLPDAAKEQVVLLGAGGAGAAVAHALLTLGTGRLTVVDAVPERAAALADSLNLHFGEKRAHFEPADTLAAHVAEADGIVHATPTGMAAHPGLPLPEELLHPGLWVADIVYRPLETALIRAARARGCAVLHGGGMVVFQAVDAFRIFTGREPDADRMLAHFTEITDQETALRTAYGA</sequence>
<evidence type="ECO:0000313" key="14">
    <source>
        <dbReference type="Proteomes" id="UP000481109"/>
    </source>
</evidence>
<dbReference type="InterPro" id="IPR022893">
    <property type="entry name" value="Shikimate_DH_fam"/>
</dbReference>
<feature type="binding site" evidence="9">
    <location>
        <position position="70"/>
    </location>
    <ligand>
        <name>shikimate</name>
        <dbReference type="ChEBI" id="CHEBI:36208"/>
    </ligand>
</feature>
<evidence type="ECO:0000259" key="10">
    <source>
        <dbReference type="Pfam" id="PF01488"/>
    </source>
</evidence>
<dbReference type="SUPFAM" id="SSF53223">
    <property type="entry name" value="Aminoacid dehydrogenase-like, N-terminal domain"/>
    <property type="match status" value="1"/>
</dbReference>
<evidence type="ECO:0000259" key="11">
    <source>
        <dbReference type="Pfam" id="PF08501"/>
    </source>
</evidence>
<keyword evidence="9" id="KW-0521">NADP</keyword>
<dbReference type="Pfam" id="PF18317">
    <property type="entry name" value="SDH_C"/>
    <property type="match status" value="1"/>
</dbReference>
<feature type="binding site" evidence="9">
    <location>
        <begin position="18"/>
        <end position="20"/>
    </location>
    <ligand>
        <name>shikimate</name>
        <dbReference type="ChEBI" id="CHEBI:36208"/>
    </ligand>
</feature>
<dbReference type="CDD" id="cd01065">
    <property type="entry name" value="NAD_bind_Shikimate_DH"/>
    <property type="match status" value="1"/>
</dbReference>
<evidence type="ECO:0000256" key="6">
    <source>
        <dbReference type="ARBA" id="ARBA00051639"/>
    </source>
</evidence>
<feature type="binding site" evidence="9">
    <location>
        <begin position="134"/>
        <end position="138"/>
    </location>
    <ligand>
        <name>NADP(+)</name>
        <dbReference type="ChEBI" id="CHEBI:58349"/>
    </ligand>
</feature>
<dbReference type="InterPro" id="IPR036291">
    <property type="entry name" value="NAD(P)-bd_dom_sf"/>
</dbReference>
<dbReference type="PANTHER" id="PTHR21089">
    <property type="entry name" value="SHIKIMATE DEHYDROGENASE"/>
    <property type="match status" value="1"/>
</dbReference>
<dbReference type="GO" id="GO:0030266">
    <property type="term" value="F:quinate 3-dehydrogenase (NAD+) activity"/>
    <property type="evidence" value="ECO:0007669"/>
    <property type="project" value="UniProtKB-EC"/>
</dbReference>
<dbReference type="Proteomes" id="UP000481109">
    <property type="component" value="Unassembled WGS sequence"/>
</dbReference>
<reference evidence="13 14" key="1">
    <citation type="submission" date="2020-02" db="EMBL/GenBank/DDBJ databases">
        <title>Whole-genome analyses of novel actinobacteria.</title>
        <authorList>
            <person name="Sahin N."/>
            <person name="Tokatli A."/>
        </authorList>
    </citation>
    <scope>NUCLEOTIDE SEQUENCE [LARGE SCALE GENOMIC DNA]</scope>
    <source>
        <strain evidence="13 14">YC504</strain>
    </source>
</reference>
<proteinExistence type="inferred from homology"/>
<dbReference type="HAMAP" id="MF_00222">
    <property type="entry name" value="Shikimate_DH_AroE"/>
    <property type="match status" value="1"/>
</dbReference>
<keyword evidence="2 9" id="KW-0028">Amino-acid biosynthesis</keyword>
<dbReference type="Pfam" id="PF01488">
    <property type="entry name" value="Shikimate_DH"/>
    <property type="match status" value="1"/>
</dbReference>
<evidence type="ECO:0000256" key="4">
    <source>
        <dbReference type="ARBA" id="ARBA00023141"/>
    </source>
</evidence>
<keyword evidence="3 9" id="KW-0560">Oxidoreductase</keyword>
<dbReference type="NCBIfam" id="NF009201">
    <property type="entry name" value="PRK12549.1"/>
    <property type="match status" value="1"/>
</dbReference>
<feature type="binding site" evidence="9">
    <location>
        <position position="95"/>
    </location>
    <ligand>
        <name>shikimate</name>
        <dbReference type="ChEBI" id="CHEBI:36208"/>
    </ligand>
</feature>
<protein>
    <recommendedName>
        <fullName evidence="9">Shikimate dehydrogenase (NADP(+))</fullName>
        <shortName evidence="9">SDH</shortName>
        <ecNumber evidence="9">1.1.1.25</ecNumber>
    </recommendedName>
</protein>
<feature type="domain" description="Quinate/shikimate 5-dehydrogenase/glutamyl-tRNA reductase" evidence="10">
    <location>
        <begin position="123"/>
        <end position="202"/>
    </location>
</feature>
<dbReference type="InterPro" id="IPR013708">
    <property type="entry name" value="Shikimate_DH-bd_N"/>
</dbReference>
<evidence type="ECO:0000256" key="2">
    <source>
        <dbReference type="ARBA" id="ARBA00022605"/>
    </source>
</evidence>
<dbReference type="GO" id="GO:0019632">
    <property type="term" value="P:shikimate metabolic process"/>
    <property type="evidence" value="ECO:0007669"/>
    <property type="project" value="UniProtKB-ARBA"/>
</dbReference>
<dbReference type="RefSeq" id="WP_165329727.1">
    <property type="nucleotide sequence ID" value="NZ_JAAKZW010000001.1"/>
</dbReference>
<accession>A0A6G4XAD7</accession>
<dbReference type="InterPro" id="IPR041121">
    <property type="entry name" value="SDH_C"/>
</dbReference>
<evidence type="ECO:0000256" key="7">
    <source>
        <dbReference type="ARBA" id="ARBA00052329"/>
    </source>
</evidence>
<dbReference type="PANTHER" id="PTHR21089:SF1">
    <property type="entry name" value="BIFUNCTIONAL 3-DEHYDROQUINATE DEHYDRATASE_SHIKIMATE DEHYDROGENASE, CHLOROPLASTIC"/>
    <property type="match status" value="1"/>
</dbReference>
<dbReference type="GO" id="GO:0009423">
    <property type="term" value="P:chorismate biosynthetic process"/>
    <property type="evidence" value="ECO:0007669"/>
    <property type="project" value="UniProtKB-UniRule"/>
</dbReference>
<feature type="binding site" evidence="9">
    <location>
        <position position="110"/>
    </location>
    <ligand>
        <name>shikimate</name>
        <dbReference type="ChEBI" id="CHEBI:36208"/>
    </ligand>
</feature>
<dbReference type="NCBIfam" id="NF001319">
    <property type="entry name" value="PRK00258.3-3"/>
    <property type="match status" value="1"/>
</dbReference>
<comment type="pathway">
    <text evidence="1 9">Metabolic intermediate biosynthesis; chorismate biosynthesis; chorismate from D-erythrose 4-phosphate and phosphoenolpyruvate: step 4/7.</text>
</comment>
<comment type="similarity">
    <text evidence="9">Belongs to the shikimate dehydrogenase family.</text>
</comment>
<name>A0A6G4XAD7_9ACTN</name>
<feature type="binding site" evidence="9">
    <location>
        <position position="228"/>
    </location>
    <ligand>
        <name>NADP(+)</name>
        <dbReference type="ChEBI" id="CHEBI:58349"/>
    </ligand>
</feature>
<keyword evidence="4 9" id="KW-0057">Aromatic amino acid biosynthesis</keyword>
<dbReference type="Pfam" id="PF08501">
    <property type="entry name" value="Shikimate_dh_N"/>
    <property type="match status" value="1"/>
</dbReference>
<comment type="catalytic activity">
    <reaction evidence="5 9">
        <text>shikimate + NADP(+) = 3-dehydroshikimate + NADPH + H(+)</text>
        <dbReference type="Rhea" id="RHEA:17737"/>
        <dbReference type="ChEBI" id="CHEBI:15378"/>
        <dbReference type="ChEBI" id="CHEBI:16630"/>
        <dbReference type="ChEBI" id="CHEBI:36208"/>
        <dbReference type="ChEBI" id="CHEBI:57783"/>
        <dbReference type="ChEBI" id="CHEBI:58349"/>
        <dbReference type="EC" id="1.1.1.25"/>
    </reaction>
</comment>
<evidence type="ECO:0000256" key="3">
    <source>
        <dbReference type="ARBA" id="ARBA00023002"/>
    </source>
</evidence>
<keyword evidence="14" id="KW-1185">Reference proteome</keyword>